<sequence>MSTDTLLNSFGEKNKEDVRSCLLKLLPHVNINNLILCGGLAVRYHLRRSNKTFDYGREFNDLDFLLKDVGDLKSSICKDLIVYHYHDYTNKKKEHADDFFVALVDRSSKVKLDIFSYVPYTPFDVEEVEFENVKIKIRNPEDQLATQILESAVVLEGGTINPKWIENIEMLLTISDSDKANKYFHSKHYYNGREENPFTENVLDVYERIKNKIKVNPEVLATKSTKRTPYKCELCENKNGFTVSPMENVYKVLGYTE</sequence>
<dbReference type="AlphaFoldDB" id="A0A7X9E6E9"/>
<comment type="caution">
    <text evidence="1">The sequence shown here is derived from an EMBL/GenBank/DDBJ whole genome shotgun (WGS) entry which is preliminary data.</text>
</comment>
<evidence type="ECO:0008006" key="3">
    <source>
        <dbReference type="Google" id="ProtNLM"/>
    </source>
</evidence>
<evidence type="ECO:0000313" key="2">
    <source>
        <dbReference type="Proteomes" id="UP000590542"/>
    </source>
</evidence>
<proteinExistence type="predicted"/>
<reference evidence="1 2" key="1">
    <citation type="journal article" date="2020" name="Biotechnol. Biofuels">
        <title>New insights from the biogas microbiome by comprehensive genome-resolved metagenomics of nearly 1600 species originating from multiple anaerobic digesters.</title>
        <authorList>
            <person name="Campanaro S."/>
            <person name="Treu L."/>
            <person name="Rodriguez-R L.M."/>
            <person name="Kovalovszki A."/>
            <person name="Ziels R.M."/>
            <person name="Maus I."/>
            <person name="Zhu X."/>
            <person name="Kougias P.G."/>
            <person name="Basile A."/>
            <person name="Luo G."/>
            <person name="Schluter A."/>
            <person name="Konstantinidis K.T."/>
            <person name="Angelidaki I."/>
        </authorList>
    </citation>
    <scope>NUCLEOTIDE SEQUENCE [LARGE SCALE GENOMIC DNA]</scope>
    <source>
        <strain evidence="1">AS27yjCOA_202</strain>
    </source>
</reference>
<accession>A0A7X9E6E9</accession>
<gene>
    <name evidence="1" type="ORF">GYA37_00640</name>
</gene>
<name>A0A7X9E6E9_UNCKA</name>
<evidence type="ECO:0000313" key="1">
    <source>
        <dbReference type="EMBL" id="NMB91336.1"/>
    </source>
</evidence>
<organism evidence="1 2">
    <name type="scientific">candidate division WWE3 bacterium</name>
    <dbReference type="NCBI Taxonomy" id="2053526"/>
    <lineage>
        <taxon>Bacteria</taxon>
        <taxon>Katanobacteria</taxon>
    </lineage>
</organism>
<dbReference type="Proteomes" id="UP000590542">
    <property type="component" value="Unassembled WGS sequence"/>
</dbReference>
<dbReference type="EMBL" id="JAAZNV010000006">
    <property type="protein sequence ID" value="NMB91336.1"/>
    <property type="molecule type" value="Genomic_DNA"/>
</dbReference>
<protein>
    <recommendedName>
        <fullName evidence="3">Nucleotidyl transferase AbiEii/AbiGii toxin family protein</fullName>
    </recommendedName>
</protein>